<sequence>MRIREAAAVVLTDGDHAGRVYELDGEAFTQAELAEAVAAATGQDIAHHDVSLADFRQTMLQAGLPTPLVAMLVGAEAAIAAGALDTTSTDLADLLGRRPTTLRDALTATAS</sequence>
<dbReference type="SUPFAM" id="SSF51735">
    <property type="entry name" value="NAD(P)-binding Rossmann-fold domains"/>
    <property type="match status" value="1"/>
</dbReference>
<dbReference type="PANTHER" id="PTHR47129:SF1">
    <property type="entry name" value="NMRA-LIKE DOMAIN-CONTAINING PROTEIN"/>
    <property type="match status" value="1"/>
</dbReference>
<dbReference type="EMBL" id="BMHA01000007">
    <property type="protein sequence ID" value="GGI06895.1"/>
    <property type="molecule type" value="Genomic_DNA"/>
</dbReference>
<name>A0A8J3A8S5_9ACTN</name>
<dbReference type="Gene3D" id="3.40.50.720">
    <property type="entry name" value="NAD(P)-binding Rossmann-like Domain"/>
    <property type="match status" value="1"/>
</dbReference>
<accession>A0A8J3A8S5</accession>
<protein>
    <recommendedName>
        <fullName evidence="3">NAD(P)H dehydrogenase (Quinone)</fullName>
    </recommendedName>
</protein>
<reference evidence="1" key="2">
    <citation type="submission" date="2020-09" db="EMBL/GenBank/DDBJ databases">
        <authorList>
            <person name="Sun Q."/>
            <person name="Zhou Y."/>
        </authorList>
    </citation>
    <scope>NUCLEOTIDE SEQUENCE</scope>
    <source>
        <strain evidence="1">CGMCC 1.14988</strain>
    </source>
</reference>
<dbReference type="RefSeq" id="WP_229730586.1">
    <property type="nucleotide sequence ID" value="NZ_BMHA01000007.1"/>
</dbReference>
<dbReference type="AlphaFoldDB" id="A0A8J3A8S5"/>
<evidence type="ECO:0000313" key="1">
    <source>
        <dbReference type="EMBL" id="GGI06895.1"/>
    </source>
</evidence>
<proteinExistence type="predicted"/>
<evidence type="ECO:0008006" key="3">
    <source>
        <dbReference type="Google" id="ProtNLM"/>
    </source>
</evidence>
<dbReference type="InterPro" id="IPR052718">
    <property type="entry name" value="NmrA-type_oxidoreductase"/>
</dbReference>
<dbReference type="PANTHER" id="PTHR47129">
    <property type="entry name" value="QUINONE OXIDOREDUCTASE 2"/>
    <property type="match status" value="1"/>
</dbReference>
<organism evidence="1 2">
    <name type="scientific">Egicoccus halophilus</name>
    <dbReference type="NCBI Taxonomy" id="1670830"/>
    <lineage>
        <taxon>Bacteria</taxon>
        <taxon>Bacillati</taxon>
        <taxon>Actinomycetota</taxon>
        <taxon>Nitriliruptoria</taxon>
        <taxon>Egicoccales</taxon>
        <taxon>Egicoccaceae</taxon>
        <taxon>Egicoccus</taxon>
    </lineage>
</organism>
<keyword evidence="2" id="KW-1185">Reference proteome</keyword>
<dbReference type="Gene3D" id="3.90.25.10">
    <property type="entry name" value="UDP-galactose 4-epimerase, domain 1"/>
    <property type="match status" value="1"/>
</dbReference>
<evidence type="ECO:0000313" key="2">
    <source>
        <dbReference type="Proteomes" id="UP000650511"/>
    </source>
</evidence>
<gene>
    <name evidence="1" type="ORF">GCM10011354_21380</name>
</gene>
<reference evidence="1" key="1">
    <citation type="journal article" date="2014" name="Int. J. Syst. Evol. Microbiol.">
        <title>Complete genome sequence of Corynebacterium casei LMG S-19264T (=DSM 44701T), isolated from a smear-ripened cheese.</title>
        <authorList>
            <consortium name="US DOE Joint Genome Institute (JGI-PGF)"/>
            <person name="Walter F."/>
            <person name="Albersmeier A."/>
            <person name="Kalinowski J."/>
            <person name="Ruckert C."/>
        </authorList>
    </citation>
    <scope>NUCLEOTIDE SEQUENCE</scope>
    <source>
        <strain evidence="1">CGMCC 1.14988</strain>
    </source>
</reference>
<dbReference type="Proteomes" id="UP000650511">
    <property type="component" value="Unassembled WGS sequence"/>
</dbReference>
<comment type="caution">
    <text evidence="1">The sequence shown here is derived from an EMBL/GenBank/DDBJ whole genome shotgun (WGS) entry which is preliminary data.</text>
</comment>
<dbReference type="InterPro" id="IPR036291">
    <property type="entry name" value="NAD(P)-bd_dom_sf"/>
</dbReference>